<keyword evidence="4 9" id="KW-0378">Hydrolase</keyword>
<sequence>MRNHLIVLLVSVCLGCNGGKNSQSQLAFDTSVEKSLNIDSAEQSQVASPLRDSIGPLEKGLIAAGLENVKSHLPEIYVELKYSTTENFFGKDVYGQLVNCYLQPEVIQMLKEALKNLQEVNPDLTFLIYDGVRPRSVQQILWDDLDKPDSIKPLYVANPQRGSLHNYGVAVDLTLANRSTGKPLDMGTHYDYFGYPAYPDREDEMLAAGKITALQVKNRKILRAAMKKAGFTEIGSEWWHFNAFSLRQAKERYEIVE</sequence>
<accession>A0A2Z4IKS3</accession>
<proteinExistence type="inferred from homology"/>
<dbReference type="EC" id="3.4.13.22" evidence="9"/>
<evidence type="ECO:0000256" key="2">
    <source>
        <dbReference type="ARBA" id="ARBA00022670"/>
    </source>
</evidence>
<protein>
    <recommendedName>
        <fullName evidence="9">D-alanyl-D-alanine dipeptidase</fullName>
        <shortName evidence="9">D-Ala-D-Ala dipeptidase</shortName>
        <ecNumber evidence="9">3.4.13.22</ecNumber>
    </recommendedName>
</protein>
<feature type="binding site" evidence="9">
    <location>
        <position position="240"/>
    </location>
    <ligand>
        <name>Zn(2+)</name>
        <dbReference type="ChEBI" id="CHEBI:29105"/>
        <note>catalytic</note>
    </ligand>
</feature>
<dbReference type="HAMAP" id="MF_01924">
    <property type="entry name" value="A_A_dipeptidase"/>
    <property type="match status" value="1"/>
</dbReference>
<dbReference type="GO" id="GO:0008237">
    <property type="term" value="F:metallopeptidase activity"/>
    <property type="evidence" value="ECO:0007669"/>
    <property type="project" value="UniProtKB-KW"/>
</dbReference>
<evidence type="ECO:0000256" key="9">
    <source>
        <dbReference type="HAMAP-Rule" id="MF_01924"/>
    </source>
</evidence>
<comment type="function">
    <text evidence="9">Catalyzes hydrolysis of the D-alanyl-D-alanine dipeptide.</text>
</comment>
<comment type="similarity">
    <text evidence="9">Belongs to the peptidase M15D family.</text>
</comment>
<evidence type="ECO:0000256" key="8">
    <source>
        <dbReference type="ARBA" id="ARBA00023316"/>
    </source>
</evidence>
<dbReference type="CDD" id="cd14840">
    <property type="entry name" value="D-Ala-D-Ala_dipeptidase_Aad"/>
    <property type="match status" value="1"/>
</dbReference>
<keyword evidence="2 9" id="KW-0645">Protease</keyword>
<evidence type="ECO:0000256" key="7">
    <source>
        <dbReference type="ARBA" id="ARBA00023049"/>
    </source>
</evidence>
<dbReference type="AlphaFoldDB" id="A0A2Z4IKS3"/>
<dbReference type="GO" id="GO:0006508">
    <property type="term" value="P:proteolysis"/>
    <property type="evidence" value="ECO:0007669"/>
    <property type="project" value="UniProtKB-KW"/>
</dbReference>
<keyword evidence="3 9" id="KW-0479">Metal-binding</keyword>
<dbReference type="GO" id="GO:0008270">
    <property type="term" value="F:zinc ion binding"/>
    <property type="evidence" value="ECO:0007669"/>
    <property type="project" value="UniProtKB-UniRule"/>
</dbReference>
<gene>
    <name evidence="10" type="ORF">DN752_14965</name>
</gene>
<feature type="active site" description="Proton donor/acceptor" evidence="9">
    <location>
        <position position="237"/>
    </location>
</feature>
<dbReference type="InterPro" id="IPR000755">
    <property type="entry name" value="A_A_dipeptidase"/>
</dbReference>
<keyword evidence="5 9" id="KW-0862">Zinc</keyword>
<dbReference type="InterPro" id="IPR009045">
    <property type="entry name" value="Zn_M74/Hedgehog-like"/>
</dbReference>
<dbReference type="EMBL" id="CP030041">
    <property type="protein sequence ID" value="AWW31319.1"/>
    <property type="molecule type" value="Genomic_DNA"/>
</dbReference>
<dbReference type="OrthoDB" id="9801430at2"/>
<evidence type="ECO:0000256" key="4">
    <source>
        <dbReference type="ARBA" id="ARBA00022801"/>
    </source>
</evidence>
<keyword evidence="8" id="KW-0961">Cell wall biogenesis/degradation</keyword>
<evidence type="ECO:0000256" key="3">
    <source>
        <dbReference type="ARBA" id="ARBA00022723"/>
    </source>
</evidence>
<dbReference type="GO" id="GO:0071555">
    <property type="term" value="P:cell wall organization"/>
    <property type="evidence" value="ECO:0007669"/>
    <property type="project" value="UniProtKB-KW"/>
</dbReference>
<keyword evidence="11" id="KW-1185">Reference proteome</keyword>
<feature type="binding site" evidence="9">
    <location>
        <position position="172"/>
    </location>
    <ligand>
        <name>Zn(2+)</name>
        <dbReference type="ChEBI" id="CHEBI:29105"/>
        <note>catalytic</note>
    </ligand>
</feature>
<dbReference type="Pfam" id="PF01427">
    <property type="entry name" value="Peptidase_M15"/>
    <property type="match status" value="1"/>
</dbReference>
<organism evidence="10 11">
    <name type="scientific">Echinicola strongylocentroti</name>
    <dbReference type="NCBI Taxonomy" id="1795355"/>
    <lineage>
        <taxon>Bacteria</taxon>
        <taxon>Pseudomonadati</taxon>
        <taxon>Bacteroidota</taxon>
        <taxon>Cytophagia</taxon>
        <taxon>Cytophagales</taxon>
        <taxon>Cyclobacteriaceae</taxon>
        <taxon>Echinicola</taxon>
    </lineage>
</organism>
<evidence type="ECO:0000256" key="1">
    <source>
        <dbReference type="ARBA" id="ARBA00001362"/>
    </source>
</evidence>
<dbReference type="GO" id="GO:0160237">
    <property type="term" value="F:D-Ala-D-Ala dipeptidase activity"/>
    <property type="evidence" value="ECO:0007669"/>
    <property type="project" value="UniProtKB-EC"/>
</dbReference>
<reference evidence="10 11" key="1">
    <citation type="submission" date="2018-06" db="EMBL/GenBank/DDBJ databases">
        <title>Echinicola strongylocentroti sp. nov., isolated from a sea urchin Strongylocentrotus intermedius.</title>
        <authorList>
            <person name="Bae S.S."/>
        </authorList>
    </citation>
    <scope>NUCLEOTIDE SEQUENCE [LARGE SCALE GENOMIC DNA]</scope>
    <source>
        <strain evidence="10 11">MEBiC08714</strain>
    </source>
</reference>
<dbReference type="Gene3D" id="3.30.1380.10">
    <property type="match status" value="1"/>
</dbReference>
<evidence type="ECO:0000256" key="5">
    <source>
        <dbReference type="ARBA" id="ARBA00022833"/>
    </source>
</evidence>
<comment type="cofactor">
    <cofactor evidence="9">
        <name>Zn(2+)</name>
        <dbReference type="ChEBI" id="CHEBI:29105"/>
    </cofactor>
    <text evidence="9">Binds 1 zinc ion per subunit.</text>
</comment>
<keyword evidence="7 9" id="KW-0482">Metalloprotease</keyword>
<evidence type="ECO:0000313" key="10">
    <source>
        <dbReference type="EMBL" id="AWW31319.1"/>
    </source>
</evidence>
<evidence type="ECO:0000313" key="11">
    <source>
        <dbReference type="Proteomes" id="UP000248688"/>
    </source>
</evidence>
<dbReference type="PANTHER" id="PTHR43126">
    <property type="entry name" value="D-ALANYL-D-ALANINE DIPEPTIDASE"/>
    <property type="match status" value="1"/>
</dbReference>
<comment type="catalytic activity">
    <reaction evidence="1 9">
        <text>D-alanyl-D-alanine + H2O = 2 D-alanine</text>
        <dbReference type="Rhea" id="RHEA:20661"/>
        <dbReference type="ChEBI" id="CHEBI:15377"/>
        <dbReference type="ChEBI" id="CHEBI:57416"/>
        <dbReference type="ChEBI" id="CHEBI:57822"/>
        <dbReference type="EC" id="3.4.13.22"/>
    </reaction>
</comment>
<evidence type="ECO:0000256" key="6">
    <source>
        <dbReference type="ARBA" id="ARBA00022997"/>
    </source>
</evidence>
<name>A0A2Z4IKS3_9BACT</name>
<dbReference type="KEGG" id="est:DN752_14965"/>
<dbReference type="PANTHER" id="PTHR43126:SF2">
    <property type="entry name" value="D-ALANYL-D-ALANINE DIPEPTIDASE"/>
    <property type="match status" value="1"/>
</dbReference>
<keyword evidence="6 9" id="KW-0224">Dipeptidase</keyword>
<feature type="site" description="Transition state stabilizer" evidence="9">
    <location>
        <position position="133"/>
    </location>
</feature>
<feature type="binding site" evidence="9">
    <location>
        <position position="165"/>
    </location>
    <ligand>
        <name>Zn(2+)</name>
        <dbReference type="ChEBI" id="CHEBI:29105"/>
        <note>catalytic</note>
    </ligand>
</feature>
<dbReference type="SUPFAM" id="SSF55166">
    <property type="entry name" value="Hedgehog/DD-peptidase"/>
    <property type="match status" value="1"/>
</dbReference>
<dbReference type="Proteomes" id="UP000248688">
    <property type="component" value="Chromosome"/>
</dbReference>